<dbReference type="EMBL" id="JACDUS010000013">
    <property type="protein sequence ID" value="MBA2882876.1"/>
    <property type="molecule type" value="Genomic_DNA"/>
</dbReference>
<dbReference type="PANTHER" id="PTHR42834:SF1">
    <property type="entry name" value="ENDONUCLEASE_EXONUCLEASE_PHOSPHATASE FAMILY PROTEIN (AFU_ORTHOLOGUE AFUA_3G09210)"/>
    <property type="match status" value="1"/>
</dbReference>
<comment type="caution">
    <text evidence="3">The sequence shown here is derived from an EMBL/GenBank/DDBJ whole genome shotgun (WGS) entry which is preliminary data.</text>
</comment>
<dbReference type="Pfam" id="PF19580">
    <property type="entry name" value="Exo_endo_phos_3"/>
    <property type="match status" value="1"/>
</dbReference>
<keyword evidence="3" id="KW-0255">Endonuclease</keyword>
<dbReference type="GO" id="GO:0004519">
    <property type="term" value="F:endonuclease activity"/>
    <property type="evidence" value="ECO:0007669"/>
    <property type="project" value="UniProtKB-KW"/>
</dbReference>
<evidence type="ECO:0000256" key="1">
    <source>
        <dbReference type="SAM" id="SignalP"/>
    </source>
</evidence>
<sequence length="541" mass="60534">MSFAKSYKFGKSCILAALLICLTLPAASRAGCIKIAAYNLENLFDLKHDGTEYTGYIPGGPLGWNRDMMETKVDHLARVIHDLDADIIGLQEVESPAALETLLRHLAQKDSPYPYSAIADARDAAVRCALLSRFAIMDSSEIFAEGGSGRSILRADIDISGNRLIVFVNHWKSKSGPESRRMAGARALAEAVEKLPEKTDYVLLGDFNTNYNEHETLRRRPKLNDTGGKTGLEHVLNTRFQGAAVDERQLIINPAQGLHYNLWLELDEHRRWSARFFGRPQSPDAILLPAALYDDHGISYLDNSFDRFDPGYLFDRHRIRRWQRADQGRGRHLGRGYSDHLPVYACLQTGPFVFRPETTSPVKSLEKAEIADLYNAKAGAVRFALKNCAVIYRHGDNAVIKQPGGRAVYVYKAAADLDKGAYYDLVVIRLKRFHGNLEVTGVKKVCPRPGIAPVGSLYISDPDADFSEAKLENEVIGAYTGRYANGHFYYGNQRKIRLYFADKALAPQAPAQVRIRGARIGYHRSPELVIEKNTQIREVKP</sequence>
<keyword evidence="3" id="KW-0269">Exonuclease</keyword>
<evidence type="ECO:0000259" key="2">
    <source>
        <dbReference type="Pfam" id="PF19580"/>
    </source>
</evidence>
<proteinExistence type="predicted"/>
<dbReference type="SUPFAM" id="SSF56219">
    <property type="entry name" value="DNase I-like"/>
    <property type="match status" value="1"/>
</dbReference>
<keyword evidence="4" id="KW-1185">Reference proteome</keyword>
<dbReference type="PANTHER" id="PTHR42834">
    <property type="entry name" value="ENDONUCLEASE/EXONUCLEASE/PHOSPHATASE FAMILY PROTEIN (AFU_ORTHOLOGUE AFUA_3G09210)"/>
    <property type="match status" value="1"/>
</dbReference>
<dbReference type="RefSeq" id="WP_181552494.1">
    <property type="nucleotide sequence ID" value="NZ_JACDUS010000013.1"/>
</dbReference>
<dbReference type="GO" id="GO:0004527">
    <property type="term" value="F:exonuclease activity"/>
    <property type="evidence" value="ECO:0007669"/>
    <property type="project" value="UniProtKB-KW"/>
</dbReference>
<gene>
    <name evidence="3" type="ORF">HNR65_003231</name>
</gene>
<protein>
    <submittedName>
        <fullName evidence="3">Endonuclease/exonuclease/phosphatase family metal-dependent hydrolase</fullName>
    </submittedName>
</protein>
<feature type="chain" id="PRO_5030777172" evidence="1">
    <location>
        <begin position="27"/>
        <end position="541"/>
    </location>
</feature>
<keyword evidence="3" id="KW-0540">Nuclease</keyword>
<dbReference type="InterPro" id="IPR005135">
    <property type="entry name" value="Endo/exonuclease/phosphatase"/>
</dbReference>
<feature type="domain" description="Endonuclease/exonuclease/phosphatase" evidence="2">
    <location>
        <begin position="35"/>
        <end position="215"/>
    </location>
</feature>
<dbReference type="InterPro" id="IPR036691">
    <property type="entry name" value="Endo/exonu/phosph_ase_sf"/>
</dbReference>
<evidence type="ECO:0000313" key="4">
    <source>
        <dbReference type="Proteomes" id="UP000525298"/>
    </source>
</evidence>
<feature type="signal peptide" evidence="1">
    <location>
        <begin position="1"/>
        <end position="26"/>
    </location>
</feature>
<evidence type="ECO:0000313" key="3">
    <source>
        <dbReference type="EMBL" id="MBA2882876.1"/>
    </source>
</evidence>
<dbReference type="AlphaFoldDB" id="A0A7W0HMA9"/>
<organism evidence="3 4">
    <name type="scientific">Desulfosalsimonas propionicica</name>
    <dbReference type="NCBI Taxonomy" id="332175"/>
    <lineage>
        <taxon>Bacteria</taxon>
        <taxon>Pseudomonadati</taxon>
        <taxon>Thermodesulfobacteriota</taxon>
        <taxon>Desulfobacteria</taxon>
        <taxon>Desulfobacterales</taxon>
        <taxon>Desulfosalsimonadaceae</taxon>
        <taxon>Desulfosalsimonas</taxon>
    </lineage>
</organism>
<keyword evidence="3" id="KW-0378">Hydrolase</keyword>
<name>A0A7W0HMA9_9BACT</name>
<accession>A0A7W0HMA9</accession>
<keyword evidence="1" id="KW-0732">Signal</keyword>
<dbReference type="Gene3D" id="3.60.10.10">
    <property type="entry name" value="Endonuclease/exonuclease/phosphatase"/>
    <property type="match status" value="1"/>
</dbReference>
<reference evidence="3 4" key="1">
    <citation type="submission" date="2020-07" db="EMBL/GenBank/DDBJ databases">
        <title>Genomic Encyclopedia of Type Strains, Phase IV (KMG-IV): sequencing the most valuable type-strain genomes for metagenomic binning, comparative biology and taxonomic classification.</title>
        <authorList>
            <person name="Goeker M."/>
        </authorList>
    </citation>
    <scope>NUCLEOTIDE SEQUENCE [LARGE SCALE GENOMIC DNA]</scope>
    <source>
        <strain evidence="3 4">DSM 17721</strain>
    </source>
</reference>
<dbReference type="Proteomes" id="UP000525298">
    <property type="component" value="Unassembled WGS sequence"/>
</dbReference>